<dbReference type="PANTHER" id="PTHR43737:SF1">
    <property type="entry name" value="DUF1501 DOMAIN-CONTAINING PROTEIN"/>
    <property type="match status" value="1"/>
</dbReference>
<dbReference type="InterPro" id="IPR006311">
    <property type="entry name" value="TAT_signal"/>
</dbReference>
<proteinExistence type="predicted"/>
<organism evidence="2 3">
    <name type="scientific">Photobacterium angustum</name>
    <dbReference type="NCBI Taxonomy" id="661"/>
    <lineage>
        <taxon>Bacteria</taxon>
        <taxon>Pseudomonadati</taxon>
        <taxon>Pseudomonadota</taxon>
        <taxon>Gammaproteobacteria</taxon>
        <taxon>Vibrionales</taxon>
        <taxon>Vibrionaceae</taxon>
        <taxon>Photobacterium</taxon>
    </lineage>
</organism>
<keyword evidence="1" id="KW-0732">Signal</keyword>
<dbReference type="RefSeq" id="WP_045082596.1">
    <property type="nucleotide sequence ID" value="NZ_JZSV01000001.1"/>
</dbReference>
<protein>
    <submittedName>
        <fullName evidence="2">DUF1501 domain-containing protein</fullName>
    </submittedName>
</protein>
<dbReference type="Pfam" id="PF07394">
    <property type="entry name" value="DUF1501"/>
    <property type="match status" value="1"/>
</dbReference>
<feature type="chain" id="PRO_5032461446" evidence="1">
    <location>
        <begin position="31"/>
        <end position="384"/>
    </location>
</feature>
<evidence type="ECO:0000313" key="2">
    <source>
        <dbReference type="EMBL" id="PSX09628.1"/>
    </source>
</evidence>
<dbReference type="Proteomes" id="UP000241440">
    <property type="component" value="Unassembled WGS sequence"/>
</dbReference>
<dbReference type="AlphaFoldDB" id="A0A855SL06"/>
<dbReference type="PANTHER" id="PTHR43737">
    <property type="entry name" value="BLL7424 PROTEIN"/>
    <property type="match status" value="1"/>
</dbReference>
<dbReference type="PROSITE" id="PS51318">
    <property type="entry name" value="TAT"/>
    <property type="match status" value="1"/>
</dbReference>
<evidence type="ECO:0000313" key="3">
    <source>
        <dbReference type="Proteomes" id="UP000241440"/>
    </source>
</evidence>
<reference evidence="2 3" key="1">
    <citation type="submission" date="2018-01" db="EMBL/GenBank/DDBJ databases">
        <title>Whole genome sequencing of Histamine producing bacteria.</title>
        <authorList>
            <person name="Butler K."/>
        </authorList>
    </citation>
    <scope>NUCLEOTIDE SEQUENCE [LARGE SCALE GENOMIC DNA]</scope>
    <source>
        <strain evidence="2 3">A2-1</strain>
    </source>
</reference>
<sequence length="384" mass="42186">MDNNIFDRRMFLKSLAAVGVCSALPPVAFAKTQSANIFVWITLRGAMDGLNVVVPYGDKDYLPQRPSIGLHKNQLNQLDDFFGLHPALKSCYQWYQQSEMAFIHACASPYRQRSHFDGQKVLENGTEDPLHRDGWLNRFLSVDRKQHTIAIDSGLPLIVQGNAQADSWYPHKLKIKQQQAELLQEMYQSDQTLSDNFISALDIEKMAGHVKGGQQFHVLAQQAGKFLTSENGPNIAVLELGGWDTHAGEGAVKGRLASQLKKLDDGLSALKVQLGEAWSRTVVIAASEFGRTVAENGTKGTDHGTANAMLIAGGAVSGNQVITKWPGLAKSQQYKGRDLAPTTDIRSICKTVLHSHLGATNKQLDIVFPNSSELPVMNDLIRNS</sequence>
<accession>A0A855SL06</accession>
<dbReference type="GeneID" id="61228101"/>
<gene>
    <name evidence="2" type="ORF">C0W41_02225</name>
</gene>
<dbReference type="EMBL" id="PYOY01000001">
    <property type="protein sequence ID" value="PSX09628.1"/>
    <property type="molecule type" value="Genomic_DNA"/>
</dbReference>
<dbReference type="InterPro" id="IPR010869">
    <property type="entry name" value="DUF1501"/>
</dbReference>
<feature type="signal peptide" evidence="1">
    <location>
        <begin position="1"/>
        <end position="30"/>
    </location>
</feature>
<name>A0A855SL06_PHOAN</name>
<comment type="caution">
    <text evidence="2">The sequence shown here is derived from an EMBL/GenBank/DDBJ whole genome shotgun (WGS) entry which is preliminary data.</text>
</comment>
<evidence type="ECO:0000256" key="1">
    <source>
        <dbReference type="SAM" id="SignalP"/>
    </source>
</evidence>